<keyword evidence="11" id="KW-1185">Reference proteome</keyword>
<dbReference type="GO" id="GO:0005886">
    <property type="term" value="C:plasma membrane"/>
    <property type="evidence" value="ECO:0007669"/>
    <property type="project" value="UniProtKB-SubCell"/>
</dbReference>
<feature type="transmembrane region" description="Helical" evidence="9">
    <location>
        <begin position="206"/>
        <end position="228"/>
    </location>
</feature>
<feature type="transmembrane region" description="Helical" evidence="9">
    <location>
        <begin position="367"/>
        <end position="390"/>
    </location>
</feature>
<evidence type="ECO:0000256" key="3">
    <source>
        <dbReference type="ARBA" id="ARBA00022448"/>
    </source>
</evidence>
<evidence type="ECO:0000256" key="6">
    <source>
        <dbReference type="ARBA" id="ARBA00022989"/>
    </source>
</evidence>
<evidence type="ECO:0000256" key="9">
    <source>
        <dbReference type="SAM" id="Phobius"/>
    </source>
</evidence>
<name>I0V240_9PSEU</name>
<dbReference type="InterPro" id="IPR000060">
    <property type="entry name" value="BCCT_transptr"/>
</dbReference>
<dbReference type="NCBIfam" id="TIGR00842">
    <property type="entry name" value="bcct"/>
    <property type="match status" value="1"/>
</dbReference>
<keyword evidence="3" id="KW-0813">Transport</keyword>
<evidence type="ECO:0000313" key="10">
    <source>
        <dbReference type="EMBL" id="EID54193.1"/>
    </source>
</evidence>
<evidence type="ECO:0000256" key="8">
    <source>
        <dbReference type="SAM" id="MobiDB-lite"/>
    </source>
</evidence>
<feature type="transmembrane region" description="Helical" evidence="9">
    <location>
        <begin position="424"/>
        <end position="443"/>
    </location>
</feature>
<dbReference type="EMBL" id="JH636049">
    <property type="protein sequence ID" value="EID54193.1"/>
    <property type="molecule type" value="Genomic_DNA"/>
</dbReference>
<dbReference type="PANTHER" id="PTHR30047:SF7">
    <property type="entry name" value="HIGH-AFFINITY CHOLINE TRANSPORT PROTEIN"/>
    <property type="match status" value="1"/>
</dbReference>
<dbReference type="PANTHER" id="PTHR30047">
    <property type="entry name" value="HIGH-AFFINITY CHOLINE TRANSPORT PROTEIN-RELATED"/>
    <property type="match status" value="1"/>
</dbReference>
<keyword evidence="4" id="KW-1003">Cell membrane</keyword>
<keyword evidence="7 9" id="KW-0472">Membrane</keyword>
<evidence type="ECO:0000256" key="5">
    <source>
        <dbReference type="ARBA" id="ARBA00022692"/>
    </source>
</evidence>
<organism evidence="10 11">
    <name type="scientific">Saccharomonospora xinjiangensis XJ-54</name>
    <dbReference type="NCBI Taxonomy" id="882086"/>
    <lineage>
        <taxon>Bacteria</taxon>
        <taxon>Bacillati</taxon>
        <taxon>Actinomycetota</taxon>
        <taxon>Actinomycetes</taxon>
        <taxon>Pseudonocardiales</taxon>
        <taxon>Pseudonocardiaceae</taxon>
        <taxon>Saccharomonospora</taxon>
    </lineage>
</organism>
<dbReference type="OrthoDB" id="9775735at2"/>
<feature type="transmembrane region" description="Helical" evidence="9">
    <location>
        <begin position="279"/>
        <end position="299"/>
    </location>
</feature>
<feature type="transmembrane region" description="Helical" evidence="9">
    <location>
        <begin position="105"/>
        <end position="125"/>
    </location>
</feature>
<evidence type="ECO:0000256" key="7">
    <source>
        <dbReference type="ARBA" id="ARBA00023136"/>
    </source>
</evidence>
<feature type="transmembrane region" description="Helical" evidence="9">
    <location>
        <begin position="248"/>
        <end position="267"/>
    </location>
</feature>
<dbReference type="eggNOG" id="COG1292">
    <property type="taxonomic scope" value="Bacteria"/>
</dbReference>
<keyword evidence="6 9" id="KW-1133">Transmembrane helix</keyword>
<feature type="transmembrane region" description="Helical" evidence="9">
    <location>
        <begin position="27"/>
        <end position="45"/>
    </location>
</feature>
<dbReference type="GO" id="GO:0022857">
    <property type="term" value="F:transmembrane transporter activity"/>
    <property type="evidence" value="ECO:0007669"/>
    <property type="project" value="InterPro"/>
</dbReference>
<accession>I0V240</accession>
<feature type="compositionally biased region" description="Basic and acidic residues" evidence="8">
    <location>
        <begin position="558"/>
        <end position="568"/>
    </location>
</feature>
<feature type="transmembrane region" description="Helical" evidence="9">
    <location>
        <begin position="337"/>
        <end position="355"/>
    </location>
</feature>
<keyword evidence="5 9" id="KW-0812">Transmembrane</keyword>
<feature type="region of interest" description="Disordered" evidence="8">
    <location>
        <begin position="548"/>
        <end position="568"/>
    </location>
</feature>
<protein>
    <submittedName>
        <fullName evidence="10">Choline/carnitine/betaine transport</fullName>
    </submittedName>
</protein>
<feature type="transmembrane region" description="Helical" evidence="9">
    <location>
        <begin position="161"/>
        <end position="178"/>
    </location>
</feature>
<comment type="subcellular location">
    <subcellularLocation>
        <location evidence="1">Cell membrane</location>
        <topology evidence="1">Multi-pass membrane protein</topology>
    </subcellularLocation>
</comment>
<feature type="transmembrane region" description="Helical" evidence="9">
    <location>
        <begin position="470"/>
        <end position="488"/>
    </location>
</feature>
<comment type="similarity">
    <text evidence="2">Belongs to the BCCT transporter (TC 2.A.15) family.</text>
</comment>
<evidence type="ECO:0000256" key="1">
    <source>
        <dbReference type="ARBA" id="ARBA00004651"/>
    </source>
</evidence>
<evidence type="ECO:0000256" key="2">
    <source>
        <dbReference type="ARBA" id="ARBA00005658"/>
    </source>
</evidence>
<proteinExistence type="inferred from homology"/>
<dbReference type="Proteomes" id="UP000004691">
    <property type="component" value="Unassembled WGS sequence"/>
</dbReference>
<reference evidence="10 11" key="1">
    <citation type="submission" date="2012-01" db="EMBL/GenBank/DDBJ databases">
        <title>Improved High-Quality Draft sequence of Saccharomonospora xinjiangensis XJ-54.</title>
        <authorList>
            <consortium name="US DOE Joint Genome Institute"/>
            <person name="Lucas S."/>
            <person name="Han J."/>
            <person name="Lapidus A."/>
            <person name="Cheng J.-F."/>
            <person name="Goodwin L."/>
            <person name="Pitluck S."/>
            <person name="Peters L."/>
            <person name="Mikhailova N."/>
            <person name="Teshima H."/>
            <person name="Detter J.C."/>
            <person name="Han C."/>
            <person name="Tapia R."/>
            <person name="Land M."/>
            <person name="Hauser L."/>
            <person name="Kyrpides N."/>
            <person name="Ivanova N."/>
            <person name="Pagani I."/>
            <person name="Brambilla E.-M."/>
            <person name="Klenk H.-P."/>
            <person name="Woyke T."/>
        </authorList>
    </citation>
    <scope>NUCLEOTIDE SEQUENCE [LARGE SCALE GENOMIC DNA]</scope>
    <source>
        <strain evidence="10 11">XJ-54</strain>
    </source>
</reference>
<gene>
    <name evidence="10" type="ORF">SacxiDRAFT_1956</name>
</gene>
<dbReference type="AlphaFoldDB" id="I0V240"/>
<dbReference type="RefSeq" id="WP_006238342.1">
    <property type="nucleotide sequence ID" value="NZ_JH636049.1"/>
</dbReference>
<dbReference type="HOGENOM" id="CLU_010118_5_2_11"/>
<dbReference type="Pfam" id="PF02028">
    <property type="entry name" value="BCCT"/>
    <property type="match status" value="1"/>
</dbReference>
<sequence>MTATSDTEARVPPGSRRPWYSTMAPRVFWPSAVIILAFVSATVIAPDAMGDAISGIQEAVIGAFSWYYMLIVSVFVLFSLWIGLSHYGDIKLGPDEEEAEFGLKSWFAMLFAAGMGIGLVFWGVAEPLNHFAGLPNRATGITQDEDGAQGAMVQTFLHWGLHPWAIYVVVGVAIAYAVHRKKRPVSIRHALEPLIGKRVNGWLGDVIDIAAIVGTLFGVATSLGLGVIQIGAGLDFLGVVSDPGNLTYVVLIGGITALAIFSVVTGVKRGIKWLSTINMGLAAILLLAVLVLGPTLFIFRDLVQSIGDYLQNLLRMSFNTTAYEGADGNEWQGWWTAFYWGWWISWAPFVGVFIARISRGRTVREFVAGVLLVPTAVTMLWFTVFGGTALHRELFGDGGLVGTDEAGAATVDTESSLFGMLDGMPAGTLLAVGALILIVLFFVTSSDSGSLVVDMLASGGNPEPPRWSRVFWGLLEGAVAIALLLAGGLDVLKIVAILIALPFSVVMIGMCVSLWRDFRVERKAMLRAQRRLQRDQLTEHVTNSLIDDGLVEPNGRTDATKEKRATTS</sequence>
<evidence type="ECO:0000256" key="4">
    <source>
        <dbReference type="ARBA" id="ARBA00022475"/>
    </source>
</evidence>
<evidence type="ECO:0000313" key="11">
    <source>
        <dbReference type="Proteomes" id="UP000004691"/>
    </source>
</evidence>
<feature type="transmembrane region" description="Helical" evidence="9">
    <location>
        <begin position="494"/>
        <end position="515"/>
    </location>
</feature>
<feature type="transmembrane region" description="Helical" evidence="9">
    <location>
        <begin position="65"/>
        <end position="84"/>
    </location>
</feature>